<dbReference type="Proteomes" id="UP001307889">
    <property type="component" value="Chromosome 2"/>
</dbReference>
<name>A0ABN7AJ21_9HEMI</name>
<keyword evidence="2" id="KW-1185">Reference proteome</keyword>
<evidence type="ECO:0000313" key="2">
    <source>
        <dbReference type="Proteomes" id="UP001307889"/>
    </source>
</evidence>
<protein>
    <recommendedName>
        <fullName evidence="3">Reverse transcriptase/retrotransposon-derived protein RNase H-like domain-containing protein</fullName>
    </recommendedName>
</protein>
<dbReference type="EMBL" id="AP028910">
    <property type="protein sequence ID" value="BES90870.1"/>
    <property type="molecule type" value="Genomic_DNA"/>
</dbReference>
<reference evidence="1 2" key="1">
    <citation type="submission" date="2023-09" db="EMBL/GenBank/DDBJ databases">
        <title>Nesidiocoris tenuis whole genome shotgun sequence.</title>
        <authorList>
            <person name="Shibata T."/>
            <person name="Shimoda M."/>
            <person name="Kobayashi T."/>
            <person name="Uehara T."/>
        </authorList>
    </citation>
    <scope>NUCLEOTIDE SEQUENCE [LARGE SCALE GENOMIC DNA]</scope>
    <source>
        <strain evidence="1 2">Japan</strain>
    </source>
</reference>
<organism evidence="1 2">
    <name type="scientific">Nesidiocoris tenuis</name>
    <dbReference type="NCBI Taxonomy" id="355587"/>
    <lineage>
        <taxon>Eukaryota</taxon>
        <taxon>Metazoa</taxon>
        <taxon>Ecdysozoa</taxon>
        <taxon>Arthropoda</taxon>
        <taxon>Hexapoda</taxon>
        <taxon>Insecta</taxon>
        <taxon>Pterygota</taxon>
        <taxon>Neoptera</taxon>
        <taxon>Paraneoptera</taxon>
        <taxon>Hemiptera</taxon>
        <taxon>Heteroptera</taxon>
        <taxon>Panheteroptera</taxon>
        <taxon>Cimicomorpha</taxon>
        <taxon>Miridae</taxon>
        <taxon>Dicyphina</taxon>
        <taxon>Nesidiocoris</taxon>
    </lineage>
</organism>
<evidence type="ECO:0000313" key="1">
    <source>
        <dbReference type="EMBL" id="BES90870.1"/>
    </source>
</evidence>
<proteinExistence type="predicted"/>
<gene>
    <name evidence="1" type="ORF">NTJ_03680</name>
</gene>
<evidence type="ECO:0008006" key="3">
    <source>
        <dbReference type="Google" id="ProtNLM"/>
    </source>
</evidence>
<sequence>MRTKSKILAFHDERWSEIVKRIIDGLKTIAAIKIESGLTTILAADRKSVILGLCFRRLEFQAYYQPGKKTYCCHVDTSDSLRFGYQFANLQTSFS</sequence>
<accession>A0ABN7AJ21</accession>